<reference evidence="1" key="1">
    <citation type="journal article" date="2019" name="bioRxiv">
        <title>The Genome of the Zebra Mussel, Dreissena polymorpha: A Resource for Invasive Species Research.</title>
        <authorList>
            <person name="McCartney M.A."/>
            <person name="Auch B."/>
            <person name="Kono T."/>
            <person name="Mallez S."/>
            <person name="Zhang Y."/>
            <person name="Obille A."/>
            <person name="Becker A."/>
            <person name="Abrahante J.E."/>
            <person name="Garbe J."/>
            <person name="Badalamenti J.P."/>
            <person name="Herman A."/>
            <person name="Mangelson H."/>
            <person name="Liachko I."/>
            <person name="Sullivan S."/>
            <person name="Sone E.D."/>
            <person name="Koren S."/>
            <person name="Silverstein K.A.T."/>
            <person name="Beckman K.B."/>
            <person name="Gohl D.M."/>
        </authorList>
    </citation>
    <scope>NUCLEOTIDE SEQUENCE</scope>
    <source>
        <strain evidence="1">Duluth1</strain>
        <tissue evidence="1">Whole animal</tissue>
    </source>
</reference>
<gene>
    <name evidence="1" type="ORF">DPMN_011560</name>
</gene>
<comment type="caution">
    <text evidence="1">The sequence shown here is derived from an EMBL/GenBank/DDBJ whole genome shotgun (WGS) entry which is preliminary data.</text>
</comment>
<organism evidence="1 2">
    <name type="scientific">Dreissena polymorpha</name>
    <name type="common">Zebra mussel</name>
    <name type="synonym">Mytilus polymorpha</name>
    <dbReference type="NCBI Taxonomy" id="45954"/>
    <lineage>
        <taxon>Eukaryota</taxon>
        <taxon>Metazoa</taxon>
        <taxon>Spiralia</taxon>
        <taxon>Lophotrochozoa</taxon>
        <taxon>Mollusca</taxon>
        <taxon>Bivalvia</taxon>
        <taxon>Autobranchia</taxon>
        <taxon>Heteroconchia</taxon>
        <taxon>Euheterodonta</taxon>
        <taxon>Imparidentia</taxon>
        <taxon>Neoheterodontei</taxon>
        <taxon>Myida</taxon>
        <taxon>Dreissenoidea</taxon>
        <taxon>Dreissenidae</taxon>
        <taxon>Dreissena</taxon>
    </lineage>
</organism>
<evidence type="ECO:0000313" key="1">
    <source>
        <dbReference type="EMBL" id="KAH3887543.1"/>
    </source>
</evidence>
<dbReference type="Proteomes" id="UP000828390">
    <property type="component" value="Unassembled WGS sequence"/>
</dbReference>
<sequence length="52" mass="5585">MVKAAPAQLNANPCAMQCVANTPGAARFRQVTTTEFRPTITEAPSVLTPHKF</sequence>
<proteinExistence type="predicted"/>
<dbReference type="AlphaFoldDB" id="A0A9D4N474"/>
<dbReference type="EMBL" id="JAIWYP010000001">
    <property type="protein sequence ID" value="KAH3887543.1"/>
    <property type="molecule type" value="Genomic_DNA"/>
</dbReference>
<keyword evidence="2" id="KW-1185">Reference proteome</keyword>
<evidence type="ECO:0000313" key="2">
    <source>
        <dbReference type="Proteomes" id="UP000828390"/>
    </source>
</evidence>
<accession>A0A9D4N474</accession>
<name>A0A9D4N474_DREPO</name>
<reference evidence="1" key="2">
    <citation type="submission" date="2020-11" db="EMBL/GenBank/DDBJ databases">
        <authorList>
            <person name="McCartney M.A."/>
            <person name="Auch B."/>
            <person name="Kono T."/>
            <person name="Mallez S."/>
            <person name="Becker A."/>
            <person name="Gohl D.M."/>
            <person name="Silverstein K.A.T."/>
            <person name="Koren S."/>
            <person name="Bechman K.B."/>
            <person name="Herman A."/>
            <person name="Abrahante J.E."/>
            <person name="Garbe J."/>
        </authorList>
    </citation>
    <scope>NUCLEOTIDE SEQUENCE</scope>
    <source>
        <strain evidence="1">Duluth1</strain>
        <tissue evidence="1">Whole animal</tissue>
    </source>
</reference>
<protein>
    <submittedName>
        <fullName evidence="1">Uncharacterized protein</fullName>
    </submittedName>
</protein>